<evidence type="ECO:0000313" key="4">
    <source>
        <dbReference type="Proteomes" id="UP001196870"/>
    </source>
</evidence>
<feature type="transmembrane region" description="Helical" evidence="1">
    <location>
        <begin position="75"/>
        <end position="96"/>
    </location>
</feature>
<dbReference type="Proteomes" id="UP001196870">
    <property type="component" value="Unassembled WGS sequence"/>
</dbReference>
<feature type="signal peptide" evidence="2">
    <location>
        <begin position="1"/>
        <end position="18"/>
    </location>
</feature>
<accession>A0ABS5EWI3</accession>
<reference evidence="4" key="1">
    <citation type="journal article" date="2021" name="Syst. Appl. Microbiol.">
        <title>Roseomonas hellenica sp. nov., isolated from roots of wild-growing Alkanna tinctoria.</title>
        <authorList>
            <person name="Rat A."/>
            <person name="Naranjo H.D."/>
            <person name="Lebbe L."/>
            <person name="Cnockaert M."/>
            <person name="Krigas N."/>
            <person name="Grigoriadou K."/>
            <person name="Maloupa E."/>
            <person name="Willems A."/>
        </authorList>
    </citation>
    <scope>NUCLEOTIDE SEQUENCE [LARGE SCALE GENOMIC DNA]</scope>
    <source>
        <strain evidence="4">LMG 31523</strain>
    </source>
</reference>
<feature type="chain" id="PRO_5045639108" evidence="2">
    <location>
        <begin position="19"/>
        <end position="121"/>
    </location>
</feature>
<evidence type="ECO:0000313" key="3">
    <source>
        <dbReference type="EMBL" id="MBR0664648.1"/>
    </source>
</evidence>
<sequence>MGAATAAVALLVQASAFAQSANGIGAQVQSMAQEASTTGGNVGSMAMYVAALVCLIGGAWALWQSRQPQNREGGKVAMGLAGLVLCGLFATGGVWIGKSAQTASGGAATVAGTNAMVTFGN</sequence>
<keyword evidence="1" id="KW-0472">Membrane</keyword>
<keyword evidence="1" id="KW-0812">Transmembrane</keyword>
<organism evidence="3 4">
    <name type="scientific">Plastoroseomonas hellenica</name>
    <dbReference type="NCBI Taxonomy" id="2687306"/>
    <lineage>
        <taxon>Bacteria</taxon>
        <taxon>Pseudomonadati</taxon>
        <taxon>Pseudomonadota</taxon>
        <taxon>Alphaproteobacteria</taxon>
        <taxon>Acetobacterales</taxon>
        <taxon>Acetobacteraceae</taxon>
        <taxon>Plastoroseomonas</taxon>
    </lineage>
</organism>
<evidence type="ECO:0000256" key="1">
    <source>
        <dbReference type="SAM" id="Phobius"/>
    </source>
</evidence>
<keyword evidence="1" id="KW-1133">Transmembrane helix</keyword>
<keyword evidence="2" id="KW-0732">Signal</keyword>
<keyword evidence="4" id="KW-1185">Reference proteome</keyword>
<name>A0ABS5EWI3_9PROT</name>
<proteinExistence type="predicted"/>
<protein>
    <submittedName>
        <fullName evidence="3">Uncharacterized protein</fullName>
    </submittedName>
</protein>
<gene>
    <name evidence="3" type="ORF">GXW71_09815</name>
</gene>
<dbReference type="EMBL" id="JAAGBB010000010">
    <property type="protein sequence ID" value="MBR0664648.1"/>
    <property type="molecule type" value="Genomic_DNA"/>
</dbReference>
<evidence type="ECO:0000256" key="2">
    <source>
        <dbReference type="SAM" id="SignalP"/>
    </source>
</evidence>
<feature type="transmembrane region" description="Helical" evidence="1">
    <location>
        <begin position="42"/>
        <end position="63"/>
    </location>
</feature>
<comment type="caution">
    <text evidence="3">The sequence shown here is derived from an EMBL/GenBank/DDBJ whole genome shotgun (WGS) entry which is preliminary data.</text>
</comment>